<dbReference type="Pfam" id="PF01381">
    <property type="entry name" value="HTH_3"/>
    <property type="match status" value="1"/>
</dbReference>
<dbReference type="PROSITE" id="PS50943">
    <property type="entry name" value="HTH_CROC1"/>
    <property type="match status" value="1"/>
</dbReference>
<accession>A0A151APM2</accession>
<protein>
    <submittedName>
        <fullName evidence="3">Anaerobic benzoate catabolism transcriptional regulator</fullName>
    </submittedName>
</protein>
<comment type="caution">
    <text evidence="3">The sequence shown here is derived from an EMBL/GenBank/DDBJ whole genome shotgun (WGS) entry which is preliminary data.</text>
</comment>
<dbReference type="AlphaFoldDB" id="A0A151APM2"/>
<name>A0A151APM2_9CLOT</name>
<reference evidence="3 4" key="1">
    <citation type="submission" date="2016-02" db="EMBL/GenBank/DDBJ databases">
        <title>Genome sequence of Clostridium colicanis DSM 13634.</title>
        <authorList>
            <person name="Poehlein A."/>
            <person name="Daniel R."/>
        </authorList>
    </citation>
    <scope>NUCLEOTIDE SEQUENCE [LARGE SCALE GENOMIC DNA]</scope>
    <source>
        <strain evidence="3 4">DSM 13634</strain>
    </source>
</reference>
<dbReference type="SUPFAM" id="SSF47413">
    <property type="entry name" value="lambda repressor-like DNA-binding domains"/>
    <property type="match status" value="1"/>
</dbReference>
<dbReference type="EMBL" id="LTBB01000003">
    <property type="protein sequence ID" value="KYH29586.1"/>
    <property type="molecule type" value="Genomic_DNA"/>
</dbReference>
<feature type="domain" description="HTH cro/C1-type" evidence="2">
    <location>
        <begin position="8"/>
        <end position="62"/>
    </location>
</feature>
<dbReference type="PANTHER" id="PTHR46558">
    <property type="entry name" value="TRACRIPTIONAL REGULATORY PROTEIN-RELATED-RELATED"/>
    <property type="match status" value="1"/>
</dbReference>
<dbReference type="InterPro" id="IPR036286">
    <property type="entry name" value="LexA/Signal_pep-like_sf"/>
</dbReference>
<dbReference type="InterPro" id="IPR010982">
    <property type="entry name" value="Lambda_DNA-bd_dom_sf"/>
</dbReference>
<dbReference type="PANTHER" id="PTHR46558:SF3">
    <property type="entry name" value="TRANSCRIPTIONAL REGULATOR"/>
    <property type="match status" value="1"/>
</dbReference>
<dbReference type="InterPro" id="IPR015927">
    <property type="entry name" value="Peptidase_S24_S26A/B/C"/>
</dbReference>
<dbReference type="InterPro" id="IPR001387">
    <property type="entry name" value="Cro/C1-type_HTH"/>
</dbReference>
<organism evidence="3 4">
    <name type="scientific">Clostridium colicanis DSM 13634</name>
    <dbReference type="NCBI Taxonomy" id="1121305"/>
    <lineage>
        <taxon>Bacteria</taxon>
        <taxon>Bacillati</taxon>
        <taxon>Bacillota</taxon>
        <taxon>Clostridia</taxon>
        <taxon>Eubacteriales</taxon>
        <taxon>Clostridiaceae</taxon>
        <taxon>Clostridium</taxon>
    </lineage>
</organism>
<dbReference type="RefSeq" id="WP_061857720.1">
    <property type="nucleotide sequence ID" value="NZ_LTBB01000003.1"/>
</dbReference>
<dbReference type="Gene3D" id="2.10.109.10">
    <property type="entry name" value="Umud Fragment, subunit A"/>
    <property type="match status" value="1"/>
</dbReference>
<dbReference type="CDD" id="cd00093">
    <property type="entry name" value="HTH_XRE"/>
    <property type="match status" value="1"/>
</dbReference>
<evidence type="ECO:0000313" key="3">
    <source>
        <dbReference type="EMBL" id="KYH29586.1"/>
    </source>
</evidence>
<evidence type="ECO:0000259" key="2">
    <source>
        <dbReference type="PROSITE" id="PS50943"/>
    </source>
</evidence>
<evidence type="ECO:0000256" key="1">
    <source>
        <dbReference type="ARBA" id="ARBA00023125"/>
    </source>
</evidence>
<dbReference type="SMART" id="SM00530">
    <property type="entry name" value="HTH_XRE"/>
    <property type="match status" value="1"/>
</dbReference>
<dbReference type="PATRIC" id="fig|1121305.3.peg.831"/>
<dbReference type="Pfam" id="PF00717">
    <property type="entry name" value="Peptidase_S24"/>
    <property type="match status" value="1"/>
</dbReference>
<proteinExistence type="predicted"/>
<dbReference type="Proteomes" id="UP000075374">
    <property type="component" value="Unassembled WGS sequence"/>
</dbReference>
<dbReference type="STRING" id="1121305.CLCOL_08170"/>
<dbReference type="SUPFAM" id="SSF51306">
    <property type="entry name" value="LexA/Signal peptidase"/>
    <property type="match status" value="1"/>
</dbReference>
<gene>
    <name evidence="3" type="ORF">CLCOL_08170</name>
</gene>
<evidence type="ECO:0000313" key="4">
    <source>
        <dbReference type="Proteomes" id="UP000075374"/>
    </source>
</evidence>
<keyword evidence="1" id="KW-0238">DNA-binding</keyword>
<keyword evidence="4" id="KW-1185">Reference proteome</keyword>
<sequence length="225" mass="25660">MSRVGSKIKDARLSLKMTEKQLAKKLGVSEGFIKEVESGRRVINESIMNKISKVLGKDFNDITMSFEAETFEEAIDKKEEKRENKKNVEAVNDIWNDAFSSVLKSVPVYGYDMNKALALRKMPVINNKIEGYSKDKVLFLQIEDDDMIGYRISKGDIAFGHITHEIENNAICLIERGNKRYVRQIKKLDSSKLLLISNSSTLRTETVGIKDIKVLVRLDRVEITL</sequence>
<dbReference type="Gene3D" id="1.10.260.40">
    <property type="entry name" value="lambda repressor-like DNA-binding domains"/>
    <property type="match status" value="1"/>
</dbReference>
<dbReference type="GO" id="GO:0003677">
    <property type="term" value="F:DNA binding"/>
    <property type="evidence" value="ECO:0007669"/>
    <property type="project" value="UniProtKB-KW"/>
</dbReference>